<accession>T1GII7</accession>
<dbReference type="AlphaFoldDB" id="T1GII7"/>
<evidence type="ECO:0000256" key="1">
    <source>
        <dbReference type="SAM" id="MobiDB-lite"/>
    </source>
</evidence>
<protein>
    <recommendedName>
        <fullName evidence="4">F-box domain-containing protein</fullName>
    </recommendedName>
</protein>
<feature type="region of interest" description="Disordered" evidence="1">
    <location>
        <begin position="428"/>
        <end position="447"/>
    </location>
</feature>
<dbReference type="PANTHER" id="PTHR15739:SF5">
    <property type="entry name" value="LD23158P"/>
    <property type="match status" value="1"/>
</dbReference>
<dbReference type="Gene3D" id="3.80.10.10">
    <property type="entry name" value="Ribonuclease Inhibitor"/>
    <property type="match status" value="1"/>
</dbReference>
<evidence type="ECO:0008006" key="4">
    <source>
        <dbReference type="Google" id="ProtNLM"/>
    </source>
</evidence>
<reference evidence="3" key="1">
    <citation type="submission" date="2013-02" db="EMBL/GenBank/DDBJ databases">
        <authorList>
            <person name="Hughes D."/>
        </authorList>
    </citation>
    <scope>NUCLEOTIDE SEQUENCE</scope>
    <source>
        <strain>Durham</strain>
        <strain evidence="3">NC isolate 2 -- Noor lab</strain>
    </source>
</reference>
<keyword evidence="3" id="KW-1185">Reference proteome</keyword>
<dbReference type="EMBL" id="CAQQ02110190">
    <property type="status" value="NOT_ANNOTATED_CDS"/>
    <property type="molecule type" value="Genomic_DNA"/>
</dbReference>
<feature type="region of interest" description="Disordered" evidence="1">
    <location>
        <begin position="1"/>
        <end position="47"/>
    </location>
</feature>
<feature type="compositionally biased region" description="Polar residues" evidence="1">
    <location>
        <begin position="1"/>
        <end position="20"/>
    </location>
</feature>
<dbReference type="OMA" id="LENIDMC"/>
<proteinExistence type="predicted"/>
<feature type="compositionally biased region" description="Low complexity" evidence="1">
    <location>
        <begin position="437"/>
        <end position="447"/>
    </location>
</feature>
<dbReference type="InterPro" id="IPR052283">
    <property type="entry name" value="GenomicStab_NeuMorph_Reg"/>
</dbReference>
<evidence type="ECO:0000313" key="2">
    <source>
        <dbReference type="EnsemblMetazoa" id="MESCA003266-PA"/>
    </source>
</evidence>
<dbReference type="SUPFAM" id="SSF52047">
    <property type="entry name" value="RNI-like"/>
    <property type="match status" value="1"/>
</dbReference>
<reference evidence="2" key="2">
    <citation type="submission" date="2015-06" db="UniProtKB">
        <authorList>
            <consortium name="EnsemblMetazoa"/>
        </authorList>
    </citation>
    <scope>IDENTIFICATION</scope>
</reference>
<evidence type="ECO:0000313" key="3">
    <source>
        <dbReference type="Proteomes" id="UP000015102"/>
    </source>
</evidence>
<dbReference type="Proteomes" id="UP000015102">
    <property type="component" value="Unassembled WGS sequence"/>
</dbReference>
<organism evidence="2 3">
    <name type="scientific">Megaselia scalaris</name>
    <name type="common">Humpbacked fly</name>
    <name type="synonym">Phora scalaris</name>
    <dbReference type="NCBI Taxonomy" id="36166"/>
    <lineage>
        <taxon>Eukaryota</taxon>
        <taxon>Metazoa</taxon>
        <taxon>Ecdysozoa</taxon>
        <taxon>Arthropoda</taxon>
        <taxon>Hexapoda</taxon>
        <taxon>Insecta</taxon>
        <taxon>Pterygota</taxon>
        <taxon>Neoptera</taxon>
        <taxon>Endopterygota</taxon>
        <taxon>Diptera</taxon>
        <taxon>Brachycera</taxon>
        <taxon>Muscomorpha</taxon>
        <taxon>Platypezoidea</taxon>
        <taxon>Phoridae</taxon>
        <taxon>Megaseliini</taxon>
        <taxon>Megaselia</taxon>
    </lineage>
</organism>
<dbReference type="EnsemblMetazoa" id="MESCA003266-RA">
    <property type="protein sequence ID" value="MESCA003266-PA"/>
    <property type="gene ID" value="MESCA003266"/>
</dbReference>
<dbReference type="STRING" id="36166.T1GII7"/>
<dbReference type="HOGENOM" id="CLU_519346_0_0_1"/>
<dbReference type="InterPro" id="IPR032675">
    <property type="entry name" value="LRR_dom_sf"/>
</dbReference>
<name>T1GII7_MEGSC</name>
<dbReference type="PANTHER" id="PTHR15739">
    <property type="entry name" value="ZINC FINGER PROTEIN"/>
    <property type="match status" value="1"/>
</dbReference>
<sequence>HESSAANSTDQSKNLKNVKNNHSEKSIETQKVSNKRKNDNSKDFEIHKEKKVENTKYIPQSLAVIKGKKYVVIKRPTVHQNFKKKPQDVIKKNKGAKSIAKEIISTNSTSSSITTASATAELLCCARVCRLWSLVSNHKLLWRTVRMKNSYVGNWKGFANALQSNSTVHLDMRKMITTNSDKMWLDFSNNISCVQSLENIDMCRCPTNVIENLFENNKNLKVLNACSISANKGLCLKNLSNMENLVELRLRGIEPLTLKSNELGCTTLPNLVQLSLTTFANLTSEDLTFLKHLTKLVSLELGDCSLLSSKFPKDILPSLKTLKRLRLENGKDDCPTEEILETISTMTNLTQLELINFDLKAYLDKKLALCQNLKRLLLIPTYQQQSATTNHIILNGILKLTSLEWVVTIELIRVTALYVVQYDEGSRTSKSQKRKSSTGSTGSSNSKDGYDECIPILKPIPGVVSEEEYFDPIPLLQPNNPDVMPQIEILPLEKIKNILHTGLPATNFNIIKTPYANTWKQNLID</sequence>
<feature type="compositionally biased region" description="Basic and acidic residues" evidence="1">
    <location>
        <begin position="36"/>
        <end position="47"/>
    </location>
</feature>